<evidence type="ECO:0000313" key="1">
    <source>
        <dbReference type="EMBL" id="KKN58677.1"/>
    </source>
</evidence>
<name>A0A0F9S8R6_9ZZZZ</name>
<dbReference type="AlphaFoldDB" id="A0A0F9S8R6"/>
<reference evidence="1" key="1">
    <citation type="journal article" date="2015" name="Nature">
        <title>Complex archaea that bridge the gap between prokaryotes and eukaryotes.</title>
        <authorList>
            <person name="Spang A."/>
            <person name="Saw J.H."/>
            <person name="Jorgensen S.L."/>
            <person name="Zaremba-Niedzwiedzka K."/>
            <person name="Martijn J."/>
            <person name="Lind A.E."/>
            <person name="van Eijk R."/>
            <person name="Schleper C."/>
            <person name="Guy L."/>
            <person name="Ettema T.J."/>
        </authorList>
    </citation>
    <scope>NUCLEOTIDE SEQUENCE</scope>
</reference>
<gene>
    <name evidence="1" type="ORF">LCGC14_0549690</name>
</gene>
<proteinExistence type="predicted"/>
<organism evidence="1">
    <name type="scientific">marine sediment metagenome</name>
    <dbReference type="NCBI Taxonomy" id="412755"/>
    <lineage>
        <taxon>unclassified sequences</taxon>
        <taxon>metagenomes</taxon>
        <taxon>ecological metagenomes</taxon>
    </lineage>
</organism>
<comment type="caution">
    <text evidence="1">The sequence shown here is derived from an EMBL/GenBank/DDBJ whole genome shotgun (WGS) entry which is preliminary data.</text>
</comment>
<dbReference type="EMBL" id="LAZR01000751">
    <property type="protein sequence ID" value="KKN58677.1"/>
    <property type="molecule type" value="Genomic_DNA"/>
</dbReference>
<sequence length="71" mass="8119">MNLEEYKQHLKEMNDDELMAWIHDIGRNREQSMSITRVAAVKKKTQGKSAKSAISALSAEEKAELRKKFGL</sequence>
<accession>A0A0F9S8R6</accession>
<protein>
    <submittedName>
        <fullName evidence="1">Uncharacterized protein</fullName>
    </submittedName>
</protein>